<evidence type="ECO:0000313" key="3">
    <source>
        <dbReference type="WBParaSite" id="jg11449"/>
    </source>
</evidence>
<feature type="compositionally biased region" description="Basic and acidic residues" evidence="1">
    <location>
        <begin position="95"/>
        <end position="107"/>
    </location>
</feature>
<feature type="compositionally biased region" description="Basic and acidic residues" evidence="1">
    <location>
        <begin position="124"/>
        <end position="139"/>
    </location>
</feature>
<feature type="compositionally biased region" description="Polar residues" evidence="1">
    <location>
        <begin position="140"/>
        <end position="153"/>
    </location>
</feature>
<feature type="region of interest" description="Disordered" evidence="1">
    <location>
        <begin position="95"/>
        <end position="188"/>
    </location>
</feature>
<dbReference type="WBParaSite" id="jg11449">
    <property type="protein sequence ID" value="jg11449"/>
    <property type="gene ID" value="jg11449"/>
</dbReference>
<organism evidence="2 3">
    <name type="scientific">Ditylenchus dipsaci</name>
    <dbReference type="NCBI Taxonomy" id="166011"/>
    <lineage>
        <taxon>Eukaryota</taxon>
        <taxon>Metazoa</taxon>
        <taxon>Ecdysozoa</taxon>
        <taxon>Nematoda</taxon>
        <taxon>Chromadorea</taxon>
        <taxon>Rhabditida</taxon>
        <taxon>Tylenchina</taxon>
        <taxon>Tylenchomorpha</taxon>
        <taxon>Sphaerularioidea</taxon>
        <taxon>Anguinidae</taxon>
        <taxon>Anguininae</taxon>
        <taxon>Ditylenchus</taxon>
    </lineage>
</organism>
<accession>A0A915CRK0</accession>
<protein>
    <submittedName>
        <fullName evidence="3">Uncharacterized protein</fullName>
    </submittedName>
</protein>
<name>A0A915CRK0_9BILA</name>
<reference evidence="3" key="1">
    <citation type="submission" date="2022-11" db="UniProtKB">
        <authorList>
            <consortium name="WormBaseParasite"/>
        </authorList>
    </citation>
    <scope>IDENTIFICATION</scope>
</reference>
<dbReference type="Proteomes" id="UP000887574">
    <property type="component" value="Unplaced"/>
</dbReference>
<proteinExistence type="predicted"/>
<sequence>MSSTTSKEQHGEHEDSVEKILEKSLLEIQVRMAQEIRSQLVLGREKIMKRLSKTRDKFATAFRIMDRQDQNIGEAFGTLETISSRLDLAVRDQKQMNKDVYAMERKSRSGYTGPPKDCSPVDFSNKDDHPKYRNCDESSFRNQPTATASPVNHTEQDRRLGDQTSGWTQRGVGVFTSEDSDSDESDLE</sequence>
<keyword evidence="2" id="KW-1185">Reference proteome</keyword>
<evidence type="ECO:0000313" key="2">
    <source>
        <dbReference type="Proteomes" id="UP000887574"/>
    </source>
</evidence>
<evidence type="ECO:0000256" key="1">
    <source>
        <dbReference type="SAM" id="MobiDB-lite"/>
    </source>
</evidence>
<feature type="compositionally biased region" description="Acidic residues" evidence="1">
    <location>
        <begin position="178"/>
        <end position="188"/>
    </location>
</feature>
<dbReference type="AlphaFoldDB" id="A0A915CRK0"/>